<accession>A0A7W6JVE7</accession>
<sequence length="250" mass="27626">MIAQIKQRSPGVEIVQQDDPLSISLKGGGWKEEATLNFHRIYGYCQKATPADCAATRTEFLDKILAHSAPPAFTAASLRLAVRDAQYVGYVRQLEKGAPLILAEPIGEDLFAVLVSDSAETVALVTPDKLLTLGMTRDQAWRRAWDQTRAALPPLPEGTALATNAMVFQDQEYLASMLIDGKAWRSIAAKAGPDLFVTVVADNYVFVGLMPDGPDLAKFRQTVREDCESQPRCISPNLYRFREGRWIVSR</sequence>
<dbReference type="EMBL" id="JACIEH010000003">
    <property type="protein sequence ID" value="MBB4100241.1"/>
    <property type="molecule type" value="Genomic_DNA"/>
</dbReference>
<reference evidence="1 2" key="1">
    <citation type="submission" date="2020-08" db="EMBL/GenBank/DDBJ databases">
        <title>Genomic Encyclopedia of Type Strains, Phase IV (KMG-IV): sequencing the most valuable type-strain genomes for metagenomic binning, comparative biology and taxonomic classification.</title>
        <authorList>
            <person name="Goeker M."/>
        </authorList>
    </citation>
    <scope>NUCLEOTIDE SEQUENCE [LARGE SCALE GENOMIC DNA]</scope>
    <source>
        <strain evidence="1 2">DSM 101806</strain>
    </source>
</reference>
<dbReference type="RefSeq" id="WP_183999554.1">
    <property type="nucleotide sequence ID" value="NZ_JACIEH010000003.1"/>
</dbReference>
<name>A0A7W6JVE7_9SPHN</name>
<gene>
    <name evidence="1" type="ORF">GGR46_003813</name>
</gene>
<dbReference type="AlphaFoldDB" id="A0A7W6JVE7"/>
<comment type="caution">
    <text evidence="1">The sequence shown here is derived from an EMBL/GenBank/DDBJ whole genome shotgun (WGS) entry which is preliminary data.</text>
</comment>
<evidence type="ECO:0000313" key="2">
    <source>
        <dbReference type="Proteomes" id="UP000557392"/>
    </source>
</evidence>
<protein>
    <recommendedName>
        <fullName evidence="3">DUF1444 family protein</fullName>
    </recommendedName>
</protein>
<keyword evidence="2" id="KW-1185">Reference proteome</keyword>
<proteinExistence type="predicted"/>
<evidence type="ECO:0008006" key="3">
    <source>
        <dbReference type="Google" id="ProtNLM"/>
    </source>
</evidence>
<organism evidence="1 2">
    <name type="scientific">Sphingomonas kyeonggiensis</name>
    <dbReference type="NCBI Taxonomy" id="1268553"/>
    <lineage>
        <taxon>Bacteria</taxon>
        <taxon>Pseudomonadati</taxon>
        <taxon>Pseudomonadota</taxon>
        <taxon>Alphaproteobacteria</taxon>
        <taxon>Sphingomonadales</taxon>
        <taxon>Sphingomonadaceae</taxon>
        <taxon>Sphingomonas</taxon>
    </lineage>
</organism>
<evidence type="ECO:0000313" key="1">
    <source>
        <dbReference type="EMBL" id="MBB4100241.1"/>
    </source>
</evidence>
<dbReference type="Proteomes" id="UP000557392">
    <property type="component" value="Unassembled WGS sequence"/>
</dbReference>